<name>A0A5B7FLM9_PORTR</name>
<dbReference type="EMBL" id="VSRR010007719">
    <property type="protein sequence ID" value="MPC47402.1"/>
    <property type="molecule type" value="Genomic_DNA"/>
</dbReference>
<reference evidence="2 3" key="1">
    <citation type="submission" date="2019-05" db="EMBL/GenBank/DDBJ databases">
        <title>Another draft genome of Portunus trituberculatus and its Hox gene families provides insights of decapod evolution.</title>
        <authorList>
            <person name="Jeong J.-H."/>
            <person name="Song I."/>
            <person name="Kim S."/>
            <person name="Choi T."/>
            <person name="Kim D."/>
            <person name="Ryu S."/>
            <person name="Kim W."/>
        </authorList>
    </citation>
    <scope>NUCLEOTIDE SEQUENCE [LARGE SCALE GENOMIC DNA]</scope>
    <source>
        <tissue evidence="2">Muscle</tissue>
    </source>
</reference>
<organism evidence="2 3">
    <name type="scientific">Portunus trituberculatus</name>
    <name type="common">Swimming crab</name>
    <name type="synonym">Neptunus trituberculatus</name>
    <dbReference type="NCBI Taxonomy" id="210409"/>
    <lineage>
        <taxon>Eukaryota</taxon>
        <taxon>Metazoa</taxon>
        <taxon>Ecdysozoa</taxon>
        <taxon>Arthropoda</taxon>
        <taxon>Crustacea</taxon>
        <taxon>Multicrustacea</taxon>
        <taxon>Malacostraca</taxon>
        <taxon>Eumalacostraca</taxon>
        <taxon>Eucarida</taxon>
        <taxon>Decapoda</taxon>
        <taxon>Pleocyemata</taxon>
        <taxon>Brachyura</taxon>
        <taxon>Eubrachyura</taxon>
        <taxon>Portunoidea</taxon>
        <taxon>Portunidae</taxon>
        <taxon>Portuninae</taxon>
        <taxon>Portunus</taxon>
    </lineage>
</organism>
<gene>
    <name evidence="2" type="ORF">E2C01_041148</name>
</gene>
<dbReference type="AlphaFoldDB" id="A0A5B7FLM9"/>
<feature type="region of interest" description="Disordered" evidence="1">
    <location>
        <begin position="16"/>
        <end position="53"/>
    </location>
</feature>
<evidence type="ECO:0000313" key="2">
    <source>
        <dbReference type="EMBL" id="MPC47402.1"/>
    </source>
</evidence>
<evidence type="ECO:0000313" key="3">
    <source>
        <dbReference type="Proteomes" id="UP000324222"/>
    </source>
</evidence>
<dbReference type="Proteomes" id="UP000324222">
    <property type="component" value="Unassembled WGS sequence"/>
</dbReference>
<protein>
    <submittedName>
        <fullName evidence="2">Uncharacterized protein</fullName>
    </submittedName>
</protein>
<keyword evidence="3" id="KW-1185">Reference proteome</keyword>
<sequence>MKYLISIEFLVNYKGNASQSPPCPTIPTITTVPTVPRGTSRRGRKSCTTAASSTYPWGSSTVLGR</sequence>
<evidence type="ECO:0000256" key="1">
    <source>
        <dbReference type="SAM" id="MobiDB-lite"/>
    </source>
</evidence>
<comment type="caution">
    <text evidence="2">The sequence shown here is derived from an EMBL/GenBank/DDBJ whole genome shotgun (WGS) entry which is preliminary data.</text>
</comment>
<accession>A0A5B7FLM9</accession>
<feature type="compositionally biased region" description="Low complexity" evidence="1">
    <location>
        <begin position="26"/>
        <end position="36"/>
    </location>
</feature>
<proteinExistence type="predicted"/>